<dbReference type="RefSeq" id="XP_040709530.1">
    <property type="nucleotide sequence ID" value="XM_040864935.1"/>
</dbReference>
<dbReference type="Proteomes" id="UP000193689">
    <property type="component" value="Unassembled WGS sequence"/>
</dbReference>
<feature type="region of interest" description="Disordered" evidence="1">
    <location>
        <begin position="379"/>
        <end position="401"/>
    </location>
</feature>
<dbReference type="Pfam" id="PF12511">
    <property type="entry name" value="DUF3716"/>
    <property type="match status" value="1"/>
</dbReference>
<dbReference type="AlphaFoldDB" id="A0A1Y2D7L1"/>
<comment type="caution">
    <text evidence="2">The sequence shown here is derived from an EMBL/GenBank/DDBJ whole genome shotgun (WGS) entry which is preliminary data.</text>
</comment>
<name>A0A1Y2D7L1_9PEZI</name>
<gene>
    <name evidence="2" type="ORF">BCR38DRAFT_506238</name>
</gene>
<evidence type="ECO:0000313" key="3">
    <source>
        <dbReference type="Proteomes" id="UP000193689"/>
    </source>
</evidence>
<feature type="compositionally biased region" description="Polar residues" evidence="1">
    <location>
        <begin position="28"/>
        <end position="43"/>
    </location>
</feature>
<feature type="compositionally biased region" description="Gly residues" evidence="1">
    <location>
        <begin position="391"/>
        <end position="401"/>
    </location>
</feature>
<sequence>MPKTPSKQRKGSLRPCGHPECGHYSCLRTPSSRGDAGPSSTAPSGRYITSPKSSPPPFPPSSSSGQTGRVTRSMSGRQQLLLPSPPVVTSNNEDSTVLPAPLAGQAGRVTRSMSGRQQLLPLLLPVSAVNNEDATIIPASFPGGATNEKSSQVPVFPPTLEGVERRWVHQNALSNQPLNEKLKKVLSYIIIHVVKGAAKDRYVRWEITNPKFWSALQLQDPAASALASAPKERIKDVFVEITCGGPFDIFLSRLSNDRRRVSGLFVQLYGDENEVPCRSCTKRLVGSETGGHCGMWPMFGCRSIPGAFGNACGNCVAMVEGEKCTFRDEKYDHLRASSKRDPPLVSDLSASNSPTVMLFNLYAFKRLYSRYKEHIAQAGGNERGAQRAKGNSGGQGKVFWG</sequence>
<reference evidence="2 3" key="1">
    <citation type="submission" date="2016-07" db="EMBL/GenBank/DDBJ databases">
        <title>Pervasive Adenine N6-methylation of Active Genes in Fungi.</title>
        <authorList>
            <consortium name="DOE Joint Genome Institute"/>
            <person name="Mondo S.J."/>
            <person name="Dannebaum R.O."/>
            <person name="Kuo R.C."/>
            <person name="Labutti K."/>
            <person name="Haridas S."/>
            <person name="Kuo A."/>
            <person name="Salamov A."/>
            <person name="Ahrendt S.R."/>
            <person name="Lipzen A."/>
            <person name="Sullivan W."/>
            <person name="Andreopoulos W.B."/>
            <person name="Clum A."/>
            <person name="Lindquist E."/>
            <person name="Daum C."/>
            <person name="Ramamoorthy G.K."/>
            <person name="Gryganskyi A."/>
            <person name="Culley D."/>
            <person name="Magnuson J.K."/>
            <person name="James T.Y."/>
            <person name="O'Malley M.A."/>
            <person name="Stajich J.E."/>
            <person name="Spatafora J.W."/>
            <person name="Visel A."/>
            <person name="Grigoriev I.V."/>
        </authorList>
    </citation>
    <scope>NUCLEOTIDE SEQUENCE [LARGE SCALE GENOMIC DNA]</scope>
    <source>
        <strain evidence="2 3">CBS 129021</strain>
    </source>
</reference>
<evidence type="ECO:0000313" key="2">
    <source>
        <dbReference type="EMBL" id="ORY55259.1"/>
    </source>
</evidence>
<dbReference type="OrthoDB" id="4749893at2759"/>
<evidence type="ECO:0000256" key="1">
    <source>
        <dbReference type="SAM" id="MobiDB-lite"/>
    </source>
</evidence>
<feature type="region of interest" description="Disordered" evidence="1">
    <location>
        <begin position="1"/>
        <end position="75"/>
    </location>
</feature>
<organism evidence="2 3">
    <name type="scientific">Pseudomassariella vexata</name>
    <dbReference type="NCBI Taxonomy" id="1141098"/>
    <lineage>
        <taxon>Eukaryota</taxon>
        <taxon>Fungi</taxon>
        <taxon>Dikarya</taxon>
        <taxon>Ascomycota</taxon>
        <taxon>Pezizomycotina</taxon>
        <taxon>Sordariomycetes</taxon>
        <taxon>Xylariomycetidae</taxon>
        <taxon>Amphisphaeriales</taxon>
        <taxon>Pseudomassariaceae</taxon>
        <taxon>Pseudomassariella</taxon>
    </lineage>
</organism>
<dbReference type="InParanoid" id="A0A1Y2D7L1"/>
<feature type="compositionally biased region" description="Polar residues" evidence="1">
    <location>
        <begin position="65"/>
        <end position="75"/>
    </location>
</feature>
<keyword evidence="3" id="KW-1185">Reference proteome</keyword>
<proteinExistence type="predicted"/>
<dbReference type="GeneID" id="63781147"/>
<accession>A0A1Y2D7L1</accession>
<dbReference type="InterPro" id="IPR022190">
    <property type="entry name" value="DUF3716"/>
</dbReference>
<protein>
    <submittedName>
        <fullName evidence="2">Uncharacterized protein</fullName>
    </submittedName>
</protein>
<dbReference type="EMBL" id="MCFJ01000028">
    <property type="protein sequence ID" value="ORY55259.1"/>
    <property type="molecule type" value="Genomic_DNA"/>
</dbReference>
<feature type="compositionally biased region" description="Basic residues" evidence="1">
    <location>
        <begin position="1"/>
        <end position="12"/>
    </location>
</feature>